<comment type="caution">
    <text evidence="2">The sequence shown here is derived from an EMBL/GenBank/DDBJ whole genome shotgun (WGS) entry which is preliminary data.</text>
</comment>
<dbReference type="PANTHER" id="PTHR31569">
    <property type="entry name" value="SWIM-TYPE DOMAIN-CONTAINING PROTEIN"/>
    <property type="match status" value="1"/>
</dbReference>
<protein>
    <recommendedName>
        <fullName evidence="1">ZSWIM1/3 RNaseH-like domain-containing protein</fullName>
    </recommendedName>
</protein>
<proteinExistence type="predicted"/>
<sequence length="310" mass="34973">MTDGNPSKLGSDPTYEGLYDGLYGPSDSVLNVTEDRLALLFYFLPPKLWSQIAVESNTYHAQPIPLRVRAIRSQQRRNGGEVEDLGEIRRRLSRVSDIEAWEVLRVMGLLIARMLVPIGKGIAAHWSLKKVGALPTNRFNLFMTKNRFFPSWGTSTSVTSSHVPDDAPIMRDVELMVASGSKPSRVYDYIRTHTPHEVQMQDVYNMFAKLKKCGTTLSDEDQVAELLVKFNLEGHGNVSTVDENSRKQTAVVSIASQHMRKLYKRFPELLLIDCTHKTNRCNYQLCTIMVMDQFGNGQAVQHSVVARNAD</sequence>
<evidence type="ECO:0000259" key="1">
    <source>
        <dbReference type="Pfam" id="PF21056"/>
    </source>
</evidence>
<dbReference type="AlphaFoldDB" id="A0A6A3LRF9"/>
<organism evidence="2 3">
    <name type="scientific">Phytophthora rubi</name>
    <dbReference type="NCBI Taxonomy" id="129364"/>
    <lineage>
        <taxon>Eukaryota</taxon>
        <taxon>Sar</taxon>
        <taxon>Stramenopiles</taxon>
        <taxon>Oomycota</taxon>
        <taxon>Peronosporomycetes</taxon>
        <taxon>Peronosporales</taxon>
        <taxon>Peronosporaceae</taxon>
        <taxon>Phytophthora</taxon>
    </lineage>
</organism>
<evidence type="ECO:0000313" key="3">
    <source>
        <dbReference type="Proteomes" id="UP000429607"/>
    </source>
</evidence>
<dbReference type="PANTHER" id="PTHR31569:SF4">
    <property type="entry name" value="SWIM-TYPE DOMAIN-CONTAINING PROTEIN"/>
    <property type="match status" value="1"/>
</dbReference>
<evidence type="ECO:0000313" key="2">
    <source>
        <dbReference type="EMBL" id="KAE9022181.1"/>
    </source>
</evidence>
<accession>A0A6A3LRF9</accession>
<dbReference type="InterPro" id="IPR048324">
    <property type="entry name" value="ZSWIM1-3_RNaseH-like"/>
</dbReference>
<reference evidence="2 3" key="1">
    <citation type="submission" date="2018-09" db="EMBL/GenBank/DDBJ databases">
        <title>Genomic investigation of the strawberry pathogen Phytophthora fragariae indicates pathogenicity is determined by transcriptional variation in three key races.</title>
        <authorList>
            <person name="Adams T.M."/>
            <person name="Armitage A.D."/>
            <person name="Sobczyk M.K."/>
            <person name="Bates H.J."/>
            <person name="Dunwell J.M."/>
            <person name="Nellist C.F."/>
            <person name="Harrison R.J."/>
        </authorList>
    </citation>
    <scope>NUCLEOTIDE SEQUENCE [LARGE SCALE GENOMIC DNA]</scope>
    <source>
        <strain evidence="2 3">SCRP249</strain>
    </source>
</reference>
<name>A0A6A3LRF9_9STRA</name>
<dbReference type="InterPro" id="IPR052579">
    <property type="entry name" value="Zinc_finger_SWIM"/>
</dbReference>
<dbReference type="EMBL" id="QXFV01000891">
    <property type="protein sequence ID" value="KAE9022181.1"/>
    <property type="molecule type" value="Genomic_DNA"/>
</dbReference>
<dbReference type="Pfam" id="PF21056">
    <property type="entry name" value="ZSWIM1-3_RNaseH-like"/>
    <property type="match status" value="1"/>
</dbReference>
<feature type="domain" description="ZSWIM1/3 RNaseH-like" evidence="1">
    <location>
        <begin position="229"/>
        <end position="308"/>
    </location>
</feature>
<dbReference type="Proteomes" id="UP000429607">
    <property type="component" value="Unassembled WGS sequence"/>
</dbReference>
<gene>
    <name evidence="2" type="ORF">PR001_g13205</name>
</gene>